<dbReference type="GO" id="GO:0003677">
    <property type="term" value="F:DNA binding"/>
    <property type="evidence" value="ECO:0007669"/>
    <property type="project" value="UniProtKB-KW"/>
</dbReference>
<dbReference type="SUPFAM" id="SSF116734">
    <property type="entry name" value="DNA methylase specificity domain"/>
    <property type="match status" value="2"/>
</dbReference>
<dbReference type="EMBL" id="JACLAU010000042">
    <property type="protein sequence ID" value="MBC2653288.1"/>
    <property type="molecule type" value="Genomic_DNA"/>
</dbReference>
<dbReference type="Proteomes" id="UP000520156">
    <property type="component" value="Unassembled WGS sequence"/>
</dbReference>
<dbReference type="GO" id="GO:0009307">
    <property type="term" value="P:DNA restriction-modification system"/>
    <property type="evidence" value="ECO:0007669"/>
    <property type="project" value="UniProtKB-KW"/>
</dbReference>
<keyword evidence="5" id="KW-0540">Nuclease</keyword>
<keyword evidence="2" id="KW-0680">Restriction system</keyword>
<dbReference type="GO" id="GO:0004519">
    <property type="term" value="F:endonuclease activity"/>
    <property type="evidence" value="ECO:0007669"/>
    <property type="project" value="UniProtKB-KW"/>
</dbReference>
<dbReference type="InterPro" id="IPR000055">
    <property type="entry name" value="Restrct_endonuc_typeI_TRD"/>
</dbReference>
<evidence type="ECO:0000256" key="2">
    <source>
        <dbReference type="ARBA" id="ARBA00022747"/>
    </source>
</evidence>
<keyword evidence="5" id="KW-0378">Hydrolase</keyword>
<evidence type="ECO:0000256" key="1">
    <source>
        <dbReference type="ARBA" id="ARBA00010923"/>
    </source>
</evidence>
<dbReference type="InterPro" id="IPR044946">
    <property type="entry name" value="Restrct_endonuc_typeI_TRD_sf"/>
</dbReference>
<reference evidence="5 6" key="1">
    <citation type="submission" date="2020-08" db="EMBL/GenBank/DDBJ databases">
        <title>The genome sequence of Novosphingobium flavum 4Y4.</title>
        <authorList>
            <person name="Liu Y."/>
        </authorList>
    </citation>
    <scope>NUCLEOTIDE SEQUENCE [LARGE SCALE GENOMIC DNA]</scope>
    <source>
        <strain evidence="5 6">4Y4</strain>
    </source>
</reference>
<gene>
    <name evidence="5" type="ORF">H7F49_16490</name>
</gene>
<feature type="domain" description="Type I restriction modification DNA specificity" evidence="4">
    <location>
        <begin position="266"/>
        <end position="395"/>
    </location>
</feature>
<keyword evidence="3" id="KW-0238">DNA-binding</keyword>
<keyword evidence="6" id="KW-1185">Reference proteome</keyword>
<dbReference type="RefSeq" id="WP_185684672.1">
    <property type="nucleotide sequence ID" value="NZ_JACLAU010000042.1"/>
</dbReference>
<evidence type="ECO:0000313" key="5">
    <source>
        <dbReference type="EMBL" id="MBC2653288.1"/>
    </source>
</evidence>
<keyword evidence="5" id="KW-0255">Endonuclease</keyword>
<dbReference type="PANTHER" id="PTHR30408:SF12">
    <property type="entry name" value="TYPE I RESTRICTION ENZYME MJAVIII SPECIFICITY SUBUNIT"/>
    <property type="match status" value="1"/>
</dbReference>
<evidence type="ECO:0000313" key="6">
    <source>
        <dbReference type="Proteomes" id="UP000520156"/>
    </source>
</evidence>
<dbReference type="Pfam" id="PF01420">
    <property type="entry name" value="Methylase_S"/>
    <property type="match status" value="2"/>
</dbReference>
<feature type="domain" description="Type I restriction modification DNA specificity" evidence="4">
    <location>
        <begin position="21"/>
        <end position="187"/>
    </location>
</feature>
<protein>
    <submittedName>
        <fullName evidence="5">Restriction endonuclease subunit S</fullName>
    </submittedName>
</protein>
<comment type="similarity">
    <text evidence="1">Belongs to the type-I restriction system S methylase family.</text>
</comment>
<accession>A0A7X1FA91</accession>
<sequence length="448" mass="48160">MSFPAYPDYKDSGVTWLDVVPSHWTVTALKRRLKIVGGSTPKSDVDDYWDGDIPWITPADLSRLPDLFIRDALRSITTDGLASCGTSLVPSGSVILSTRAPIGSLGIAAVELCTNQGCKALVSNEVNSTFLAYLLSICSAELNVRGRGSTFLELSADELGAFQISFPPPDEQTAIATFLDRETAKIDALMAEQERLIALLKEKRQAVISHAVTKGLNPNAPMRDSGIEWLGQIPAHWQIEPLKRLADPQTSITYGIVQAGPDIPDGVPYIRTSDMSGEELPLDGYLRTSAEIDAAYARSKVASGDLVIAIRATIGKPLIVPAELAGANLTQGTAKFSPGEKVLARFVQLVLGSTGASAEFDRISKGSTFKEITLDMLRRFRIPLPPLDEQQRICDWVDGPFGKVGGLLETASEAKLVLQERRAALISAAVTGKIDVRGLAVTSEMEAA</sequence>
<dbReference type="Gene3D" id="3.90.220.20">
    <property type="entry name" value="DNA methylase specificity domains"/>
    <property type="match status" value="2"/>
</dbReference>
<evidence type="ECO:0000259" key="4">
    <source>
        <dbReference type="Pfam" id="PF01420"/>
    </source>
</evidence>
<organism evidence="5 6">
    <name type="scientific">Novosphingobium aerophilum</name>
    <dbReference type="NCBI Taxonomy" id="2839843"/>
    <lineage>
        <taxon>Bacteria</taxon>
        <taxon>Pseudomonadati</taxon>
        <taxon>Pseudomonadota</taxon>
        <taxon>Alphaproteobacteria</taxon>
        <taxon>Sphingomonadales</taxon>
        <taxon>Sphingomonadaceae</taxon>
        <taxon>Novosphingobium</taxon>
    </lineage>
</organism>
<dbReference type="AlphaFoldDB" id="A0A7X1FA91"/>
<dbReference type="CDD" id="cd17256">
    <property type="entry name" value="RMtype1_S_EcoJA65PI-TRD1-CR1_like"/>
    <property type="match status" value="1"/>
</dbReference>
<dbReference type="PANTHER" id="PTHR30408">
    <property type="entry name" value="TYPE-1 RESTRICTION ENZYME ECOKI SPECIFICITY PROTEIN"/>
    <property type="match status" value="1"/>
</dbReference>
<proteinExistence type="inferred from homology"/>
<dbReference type="CDD" id="cd17279">
    <property type="entry name" value="RMtype1_S_BmuCF2ORF3362P_TRD1-CR1_like"/>
    <property type="match status" value="1"/>
</dbReference>
<comment type="caution">
    <text evidence="5">The sequence shown here is derived from an EMBL/GenBank/DDBJ whole genome shotgun (WGS) entry which is preliminary data.</text>
</comment>
<evidence type="ECO:0000256" key="3">
    <source>
        <dbReference type="ARBA" id="ARBA00023125"/>
    </source>
</evidence>
<name>A0A7X1FA91_9SPHN</name>
<dbReference type="InterPro" id="IPR052021">
    <property type="entry name" value="Type-I_RS_S_subunit"/>
</dbReference>
<dbReference type="Gene3D" id="1.10.287.1120">
    <property type="entry name" value="Bipartite methylase S protein"/>
    <property type="match status" value="1"/>
</dbReference>